<keyword evidence="15" id="KW-1133">Transmembrane helix</keyword>
<keyword evidence="4" id="KW-1134">Transmembrane beta strand</keyword>
<keyword evidence="8" id="KW-0625">Polysaccharide transport</keyword>
<dbReference type="GO" id="GO:0046930">
    <property type="term" value="C:pore complex"/>
    <property type="evidence" value="ECO:0007669"/>
    <property type="project" value="UniProtKB-KW"/>
</dbReference>
<keyword evidence="9" id="KW-0406">Ion transport</keyword>
<keyword evidence="13" id="KW-0998">Cell outer membrane</keyword>
<evidence type="ECO:0000256" key="7">
    <source>
        <dbReference type="ARBA" id="ARBA00022729"/>
    </source>
</evidence>
<evidence type="ECO:0000313" key="19">
    <source>
        <dbReference type="Proteomes" id="UP000478546"/>
    </source>
</evidence>
<dbReference type="Pfam" id="PF22461">
    <property type="entry name" value="SLBB_2"/>
    <property type="match status" value="1"/>
</dbReference>
<keyword evidence="11 15" id="KW-0472">Membrane</keyword>
<evidence type="ECO:0000256" key="8">
    <source>
        <dbReference type="ARBA" id="ARBA00023047"/>
    </source>
</evidence>
<evidence type="ECO:0000256" key="9">
    <source>
        <dbReference type="ARBA" id="ARBA00023065"/>
    </source>
</evidence>
<accession>A0A6B2HA89</accession>
<evidence type="ECO:0000256" key="1">
    <source>
        <dbReference type="ARBA" id="ARBA00004571"/>
    </source>
</evidence>
<dbReference type="GO" id="GO:0015288">
    <property type="term" value="F:porin activity"/>
    <property type="evidence" value="ECO:0007669"/>
    <property type="project" value="UniProtKB-KW"/>
</dbReference>
<feature type="transmembrane region" description="Helical" evidence="15">
    <location>
        <begin position="237"/>
        <end position="259"/>
    </location>
</feature>
<keyword evidence="7" id="KW-0732">Signal</keyword>
<keyword evidence="10" id="KW-0626">Porin</keyword>
<keyword evidence="6 15" id="KW-0812">Transmembrane</keyword>
<feature type="domain" description="Polysaccharide export protein N-terminal" evidence="16">
    <location>
        <begin position="52"/>
        <end position="141"/>
    </location>
</feature>
<dbReference type="GO" id="GO:0006811">
    <property type="term" value="P:monoatomic ion transport"/>
    <property type="evidence" value="ECO:0007669"/>
    <property type="project" value="UniProtKB-KW"/>
</dbReference>
<sequence>MRNTLSILFVLLGVLLFASCVPQKRLVLLQDKPDPKDQSKADELLKTFNLQRPVYTLKPGDVLSLKVQTTTPTEYNFLGQATTATTTSDPVLEGYTLDTEGNILIPTVGKVNLQGLTLAEARLKVTEALKPYLTDPTVNMRFLTFRFSVIGEVSKQGQFTTYQDDINLMEAIANAGGFTAYANRGQIKLVRYEAGKAKLYTFSLLDDKTIAQANFYLQPNDMIVVDPLPAKNIRENLIANVSLTLSVVSAIVLIVNQLVR</sequence>
<evidence type="ECO:0000256" key="5">
    <source>
        <dbReference type="ARBA" id="ARBA00022597"/>
    </source>
</evidence>
<comment type="similarity">
    <text evidence="2">Belongs to the BexD/CtrA/VexA family.</text>
</comment>
<dbReference type="PANTHER" id="PTHR33619">
    <property type="entry name" value="POLYSACCHARIDE EXPORT PROTEIN GFCE-RELATED"/>
    <property type="match status" value="1"/>
</dbReference>
<evidence type="ECO:0000256" key="10">
    <source>
        <dbReference type="ARBA" id="ARBA00023114"/>
    </source>
</evidence>
<evidence type="ECO:0000256" key="13">
    <source>
        <dbReference type="ARBA" id="ARBA00023237"/>
    </source>
</evidence>
<dbReference type="InterPro" id="IPR054765">
    <property type="entry name" value="SLBB_dom"/>
</dbReference>
<dbReference type="InterPro" id="IPR049712">
    <property type="entry name" value="Poly_export"/>
</dbReference>
<comment type="caution">
    <text evidence="18">The sequence shown here is derived from an EMBL/GenBank/DDBJ whole genome shotgun (WGS) entry which is preliminary data.</text>
</comment>
<dbReference type="EMBL" id="JAAEAA010000012">
    <property type="protein sequence ID" value="NDK56324.1"/>
    <property type="molecule type" value="Genomic_DNA"/>
</dbReference>
<proteinExistence type="inferred from homology"/>
<evidence type="ECO:0000256" key="4">
    <source>
        <dbReference type="ARBA" id="ARBA00022452"/>
    </source>
</evidence>
<evidence type="ECO:0000256" key="14">
    <source>
        <dbReference type="ARBA" id="ARBA00023288"/>
    </source>
</evidence>
<evidence type="ECO:0000256" key="6">
    <source>
        <dbReference type="ARBA" id="ARBA00022692"/>
    </source>
</evidence>
<evidence type="ECO:0000259" key="17">
    <source>
        <dbReference type="Pfam" id="PF22461"/>
    </source>
</evidence>
<dbReference type="InterPro" id="IPR003715">
    <property type="entry name" value="Poly_export_N"/>
</dbReference>
<keyword evidence="3" id="KW-0813">Transport</keyword>
<keyword evidence="19" id="KW-1185">Reference proteome</keyword>
<evidence type="ECO:0000256" key="3">
    <source>
        <dbReference type="ARBA" id="ARBA00022448"/>
    </source>
</evidence>
<organism evidence="18 19">
    <name type="scientific">Pontibacter fetidus</name>
    <dbReference type="NCBI Taxonomy" id="2700082"/>
    <lineage>
        <taxon>Bacteria</taxon>
        <taxon>Pseudomonadati</taxon>
        <taxon>Bacteroidota</taxon>
        <taxon>Cytophagia</taxon>
        <taxon>Cytophagales</taxon>
        <taxon>Hymenobacteraceae</taxon>
        <taxon>Pontibacter</taxon>
    </lineage>
</organism>
<evidence type="ECO:0000256" key="2">
    <source>
        <dbReference type="ARBA" id="ARBA00009450"/>
    </source>
</evidence>
<dbReference type="GO" id="GO:0015159">
    <property type="term" value="F:polysaccharide transmembrane transporter activity"/>
    <property type="evidence" value="ECO:0007669"/>
    <property type="project" value="InterPro"/>
</dbReference>
<keyword evidence="14" id="KW-0449">Lipoprotein</keyword>
<reference evidence="18 19" key="1">
    <citation type="submission" date="2020-01" db="EMBL/GenBank/DDBJ databases">
        <authorList>
            <person name="Kim M.K."/>
        </authorList>
    </citation>
    <scope>NUCLEOTIDE SEQUENCE [LARGE SCALE GENOMIC DNA]</scope>
    <source>
        <strain evidence="18 19">BT213</strain>
    </source>
</reference>
<dbReference type="PROSITE" id="PS51257">
    <property type="entry name" value="PROKAR_LIPOPROTEIN"/>
    <property type="match status" value="1"/>
</dbReference>
<dbReference type="AlphaFoldDB" id="A0A6B2HA89"/>
<evidence type="ECO:0000259" key="16">
    <source>
        <dbReference type="Pfam" id="PF02563"/>
    </source>
</evidence>
<feature type="domain" description="SLBB" evidence="17">
    <location>
        <begin position="146"/>
        <end position="225"/>
    </location>
</feature>
<name>A0A6B2HA89_9BACT</name>
<dbReference type="Proteomes" id="UP000478546">
    <property type="component" value="Unassembled WGS sequence"/>
</dbReference>
<keyword evidence="5" id="KW-0762">Sugar transport</keyword>
<keyword evidence="12" id="KW-0564">Palmitate</keyword>
<dbReference type="GO" id="GO:0009279">
    <property type="term" value="C:cell outer membrane"/>
    <property type="evidence" value="ECO:0007669"/>
    <property type="project" value="UniProtKB-SubCell"/>
</dbReference>
<dbReference type="Gene3D" id="3.10.560.10">
    <property type="entry name" value="Outer membrane lipoprotein wza domain like"/>
    <property type="match status" value="1"/>
</dbReference>
<evidence type="ECO:0000256" key="11">
    <source>
        <dbReference type="ARBA" id="ARBA00023136"/>
    </source>
</evidence>
<evidence type="ECO:0000256" key="12">
    <source>
        <dbReference type="ARBA" id="ARBA00023139"/>
    </source>
</evidence>
<dbReference type="PANTHER" id="PTHR33619:SF3">
    <property type="entry name" value="POLYSACCHARIDE EXPORT PROTEIN GFCE-RELATED"/>
    <property type="match status" value="1"/>
</dbReference>
<protein>
    <submittedName>
        <fullName evidence="18">Polysaccharide export protein</fullName>
    </submittedName>
</protein>
<dbReference type="RefSeq" id="WP_162346388.1">
    <property type="nucleotide sequence ID" value="NZ_JAAEAA010000012.1"/>
</dbReference>
<evidence type="ECO:0000256" key="15">
    <source>
        <dbReference type="SAM" id="Phobius"/>
    </source>
</evidence>
<gene>
    <name evidence="18" type="ORF">GWO68_10375</name>
</gene>
<dbReference type="Pfam" id="PF02563">
    <property type="entry name" value="Poly_export"/>
    <property type="match status" value="1"/>
</dbReference>
<comment type="subcellular location">
    <subcellularLocation>
        <location evidence="1">Cell outer membrane</location>
        <topology evidence="1">Multi-pass membrane protein</topology>
    </subcellularLocation>
</comment>
<evidence type="ECO:0000313" key="18">
    <source>
        <dbReference type="EMBL" id="NDK56324.1"/>
    </source>
</evidence>